<dbReference type="EMBL" id="NCVQ01000008">
    <property type="protein sequence ID" value="PWZ12704.1"/>
    <property type="molecule type" value="Genomic_DNA"/>
</dbReference>
<evidence type="ECO:0000313" key="3">
    <source>
        <dbReference type="Proteomes" id="UP000251960"/>
    </source>
</evidence>
<sequence length="26" mass="2898">LVAISRRPDRLTEPSRARHSSVSGHI</sequence>
<organism evidence="2 3">
    <name type="scientific">Zea mays</name>
    <name type="common">Maize</name>
    <dbReference type="NCBI Taxonomy" id="4577"/>
    <lineage>
        <taxon>Eukaryota</taxon>
        <taxon>Viridiplantae</taxon>
        <taxon>Streptophyta</taxon>
        <taxon>Embryophyta</taxon>
        <taxon>Tracheophyta</taxon>
        <taxon>Spermatophyta</taxon>
        <taxon>Magnoliopsida</taxon>
        <taxon>Liliopsida</taxon>
        <taxon>Poales</taxon>
        <taxon>Poaceae</taxon>
        <taxon>PACMAD clade</taxon>
        <taxon>Panicoideae</taxon>
        <taxon>Andropogonodae</taxon>
        <taxon>Andropogoneae</taxon>
        <taxon>Tripsacinae</taxon>
        <taxon>Zea</taxon>
    </lineage>
</organism>
<accession>A0A3L6DVG2</accession>
<dbReference type="AlphaFoldDB" id="A0A3L6DVG2"/>
<feature type="region of interest" description="Disordered" evidence="1">
    <location>
        <begin position="1"/>
        <end position="26"/>
    </location>
</feature>
<gene>
    <name evidence="2" type="ORF">Zm00014a_019491</name>
</gene>
<evidence type="ECO:0000256" key="1">
    <source>
        <dbReference type="SAM" id="MobiDB-lite"/>
    </source>
</evidence>
<dbReference type="Proteomes" id="UP000251960">
    <property type="component" value="Chromosome 7"/>
</dbReference>
<name>A0A3L6DVG2_MAIZE</name>
<reference evidence="2 3" key="1">
    <citation type="journal article" date="2018" name="Nat. Genet.">
        <title>Extensive intraspecific gene order and gene structural variations between Mo17 and other maize genomes.</title>
        <authorList>
            <person name="Sun S."/>
            <person name="Zhou Y."/>
            <person name="Chen J."/>
            <person name="Shi J."/>
            <person name="Zhao H."/>
            <person name="Zhao H."/>
            <person name="Song W."/>
            <person name="Zhang M."/>
            <person name="Cui Y."/>
            <person name="Dong X."/>
            <person name="Liu H."/>
            <person name="Ma X."/>
            <person name="Jiao Y."/>
            <person name="Wang B."/>
            <person name="Wei X."/>
            <person name="Stein J.C."/>
            <person name="Glaubitz J.C."/>
            <person name="Lu F."/>
            <person name="Yu G."/>
            <person name="Liang C."/>
            <person name="Fengler K."/>
            <person name="Li B."/>
            <person name="Rafalski A."/>
            <person name="Schnable P.S."/>
            <person name="Ware D.H."/>
            <person name="Buckler E.S."/>
            <person name="Lai J."/>
        </authorList>
    </citation>
    <scope>NUCLEOTIDE SEQUENCE [LARGE SCALE GENOMIC DNA]</scope>
    <source>
        <strain evidence="3">cv. Missouri 17</strain>
        <tissue evidence="2">Seedling</tissue>
    </source>
</reference>
<protein>
    <submittedName>
        <fullName evidence="2">Uncharacterized protein</fullName>
    </submittedName>
</protein>
<comment type="caution">
    <text evidence="2">The sequence shown here is derived from an EMBL/GenBank/DDBJ whole genome shotgun (WGS) entry which is preliminary data.</text>
</comment>
<proteinExistence type="predicted"/>
<evidence type="ECO:0000313" key="2">
    <source>
        <dbReference type="EMBL" id="PWZ12704.1"/>
    </source>
</evidence>
<feature type="non-terminal residue" evidence="2">
    <location>
        <position position="1"/>
    </location>
</feature>
<feature type="compositionally biased region" description="Basic and acidic residues" evidence="1">
    <location>
        <begin position="1"/>
        <end position="16"/>
    </location>
</feature>